<name>A0A6N1KMW2_ACILW</name>
<dbReference type="EMBL" id="CP054804">
    <property type="protein sequence ID" value="QKU23214.1"/>
    <property type="molecule type" value="Genomic_DNA"/>
</dbReference>
<dbReference type="AlphaFoldDB" id="A0A6N1KMW2"/>
<reference evidence="1 2" key="1">
    <citation type="submission" date="2019-11" db="EMBL/GenBank/DDBJ databases">
        <title>FDA dAtabase for Regulatory Grade micrObial Sequences (FDA-ARGOS): Supporting development and validation of Infectious Disease Dx tests.</title>
        <authorList>
            <person name="Patel R."/>
            <person name="Rucinski S."/>
            <person name="Tallon L."/>
            <person name="Sadzewicz L."/>
            <person name="Vavikolanu K."/>
            <person name="Mehta A."/>
            <person name="Aluvathingal J."/>
            <person name="Nadendla S."/>
            <person name="Nandy P."/>
            <person name="Geyer C."/>
            <person name="Yan Y."/>
            <person name="Sichtig H."/>
        </authorList>
    </citation>
    <scope>NUCLEOTIDE SEQUENCE [LARGE SCALE GENOMIC DNA]</scope>
    <source>
        <strain evidence="1 2">FDAARGOS_557</strain>
        <plasmid evidence="1 2">unnamed3</plasmid>
    </source>
</reference>
<organism evidence="1 2">
    <name type="scientific">Acinetobacter lwoffii</name>
    <dbReference type="NCBI Taxonomy" id="28090"/>
    <lineage>
        <taxon>Bacteria</taxon>
        <taxon>Pseudomonadati</taxon>
        <taxon>Pseudomonadota</taxon>
        <taxon>Gammaproteobacteria</taxon>
        <taxon>Moraxellales</taxon>
        <taxon>Moraxellaceae</taxon>
        <taxon>Acinetobacter</taxon>
    </lineage>
</organism>
<gene>
    <name evidence="1" type="ORF">FOB19_17845</name>
</gene>
<dbReference type="Proteomes" id="UP000509126">
    <property type="component" value="Plasmid unnamed3"/>
</dbReference>
<keyword evidence="1" id="KW-0614">Plasmid</keyword>
<evidence type="ECO:0000313" key="1">
    <source>
        <dbReference type="EMBL" id="QKU23214.1"/>
    </source>
</evidence>
<evidence type="ECO:0000313" key="2">
    <source>
        <dbReference type="Proteomes" id="UP000509126"/>
    </source>
</evidence>
<sequence length="134" mass="15917">MGPTRLLTNIIQRKVMLPEEMSPSMQRDNFEVALTDFEKHSIIKCLFKADNQRSTECWNVQEIANFIEDCTEDQNINLCILYWKDIHGNIYIIDGAHRLSCIYAWINRYFADEQVPQAPNFNDQQKQDIRYLRN</sequence>
<protein>
    <submittedName>
        <fullName evidence="1">Uncharacterized protein</fullName>
    </submittedName>
</protein>
<accession>A0A6N1KMW2</accession>
<proteinExistence type="predicted"/>
<geneLocation type="plasmid" evidence="1 2">
    <name>unnamed3</name>
</geneLocation>